<protein>
    <submittedName>
        <fullName evidence="3">Glucose-1-phosphate thymidylyltransferase</fullName>
        <ecNumber evidence="3">2.7.7.24</ecNumber>
    </submittedName>
</protein>
<accession>A0A075R4B2</accession>
<dbReference type="NCBIfam" id="TIGR01208">
    <property type="entry name" value="rmlA_long"/>
    <property type="match status" value="1"/>
</dbReference>
<dbReference type="KEGG" id="blr:BRLA_c019750"/>
<feature type="domain" description="Nucleotidyl transferase" evidence="1">
    <location>
        <begin position="2"/>
        <end position="233"/>
    </location>
</feature>
<dbReference type="PANTHER" id="PTHR42883">
    <property type="entry name" value="GLUCOSE-1-PHOSPHATE THYMIDYLTRANSFERASE"/>
    <property type="match status" value="1"/>
</dbReference>
<feature type="domain" description="Mannose-1-phosphate guanyltransferase C-terminal" evidence="2">
    <location>
        <begin position="255"/>
        <end position="318"/>
    </location>
</feature>
<dbReference type="PANTHER" id="PTHR42883:SF2">
    <property type="entry name" value="THYMIDYLYLTRANSFERASE"/>
    <property type="match status" value="1"/>
</dbReference>
<dbReference type="Pfam" id="PF25087">
    <property type="entry name" value="GMPPB_C"/>
    <property type="match status" value="1"/>
</dbReference>
<dbReference type="SUPFAM" id="SSF53448">
    <property type="entry name" value="Nucleotide-diphospho-sugar transferases"/>
    <property type="match status" value="1"/>
</dbReference>
<dbReference type="Gene3D" id="3.90.550.10">
    <property type="entry name" value="Spore Coat Polysaccharide Biosynthesis Protein SpsA, Chain A"/>
    <property type="match status" value="1"/>
</dbReference>
<keyword evidence="3" id="KW-0548">Nucleotidyltransferase</keyword>
<dbReference type="eggNOG" id="COG1209">
    <property type="taxonomic scope" value="Bacteria"/>
</dbReference>
<dbReference type="Pfam" id="PF00483">
    <property type="entry name" value="NTP_transferase"/>
    <property type="match status" value="1"/>
</dbReference>
<evidence type="ECO:0000259" key="1">
    <source>
        <dbReference type="Pfam" id="PF00483"/>
    </source>
</evidence>
<dbReference type="CDD" id="cd04189">
    <property type="entry name" value="G1P_TT_long"/>
    <property type="match status" value="1"/>
</dbReference>
<dbReference type="EC" id="2.7.7.24" evidence="3"/>
<evidence type="ECO:0000313" key="4">
    <source>
        <dbReference type="Proteomes" id="UP000005850"/>
    </source>
</evidence>
<dbReference type="AlphaFoldDB" id="A0A075R4B2"/>
<dbReference type="Proteomes" id="UP000005850">
    <property type="component" value="Chromosome"/>
</dbReference>
<evidence type="ECO:0000259" key="2">
    <source>
        <dbReference type="Pfam" id="PF25087"/>
    </source>
</evidence>
<dbReference type="EMBL" id="CP007806">
    <property type="protein sequence ID" value="AIG26296.1"/>
    <property type="molecule type" value="Genomic_DNA"/>
</dbReference>
<sequence length="353" mass="38775">MKGLILCAGRGTRLYPLSYSQPKTLLPVANLPVIQHCLQKLLDVGIREIGIVISPNQLQIPAYVGNGQKYGAVIRYIEQQEPLGIAHAVSLAESFIAEDKFALFLGDNLMMESLHSLHDSFTKTDAYAAVLLSEVEKPQDFGIAEVQGEQIQSIVEKPQFPKSNLAVIGAYFFTPAIFQVIAGLQPSKRGEYEITDAIAALLQQGKKVVHSTTKLPYSDVGTMERWLEANRWMLDKSIGDEVQVGEGSMIDNCEIIGPVMIGENCLLSNCTIGPYVCIQNGAEVRNCQRIENSILLEDTKLVNLDCYIHDSIFGRSSYLVGGVPNVSRQDMGIFIMSDHSTITLPATRRIGVS</sequence>
<proteinExistence type="predicted"/>
<name>A0A075R4B2_BRELA</name>
<dbReference type="GO" id="GO:0008879">
    <property type="term" value="F:glucose-1-phosphate thymidylyltransferase activity"/>
    <property type="evidence" value="ECO:0007669"/>
    <property type="project" value="UniProtKB-EC"/>
</dbReference>
<organism evidence="3 4">
    <name type="scientific">Brevibacillus laterosporus LMG 15441</name>
    <dbReference type="NCBI Taxonomy" id="1042163"/>
    <lineage>
        <taxon>Bacteria</taxon>
        <taxon>Bacillati</taxon>
        <taxon>Bacillota</taxon>
        <taxon>Bacilli</taxon>
        <taxon>Bacillales</taxon>
        <taxon>Paenibacillaceae</taxon>
        <taxon>Brevibacillus</taxon>
    </lineage>
</organism>
<dbReference type="InterPro" id="IPR005835">
    <property type="entry name" value="NTP_transferase_dom"/>
</dbReference>
<dbReference type="InterPro" id="IPR029044">
    <property type="entry name" value="Nucleotide-diphossugar_trans"/>
</dbReference>
<gene>
    <name evidence="3" type="ORF">BRLA_c019750</name>
</gene>
<dbReference type="InterPro" id="IPR056729">
    <property type="entry name" value="GMPPB_C"/>
</dbReference>
<reference evidence="3 4" key="1">
    <citation type="journal article" date="2011" name="J. Bacteriol.">
        <title>Genome sequence of Brevibacillus laterosporus LMG 15441, a pathogen of invertebrates.</title>
        <authorList>
            <person name="Djukic M."/>
            <person name="Poehlein A."/>
            <person name="Thurmer A."/>
            <person name="Daniel R."/>
        </authorList>
    </citation>
    <scope>NUCLEOTIDE SEQUENCE [LARGE SCALE GENOMIC DNA]</scope>
    <source>
        <strain evidence="3 4">LMG 15441</strain>
    </source>
</reference>
<evidence type="ECO:0000313" key="3">
    <source>
        <dbReference type="EMBL" id="AIG26296.1"/>
    </source>
</evidence>
<keyword evidence="3" id="KW-0808">Transferase</keyword>
<dbReference type="Gene3D" id="2.160.10.10">
    <property type="entry name" value="Hexapeptide repeat proteins"/>
    <property type="match status" value="1"/>
</dbReference>
<dbReference type="STRING" id="1042163.BRLA_c019750"/>
<dbReference type="HOGENOM" id="CLU_029499_0_1_9"/>
<keyword evidence="4" id="KW-1185">Reference proteome</keyword>
<dbReference type="InterPro" id="IPR005908">
    <property type="entry name" value="G1P_thy_trans_l"/>
</dbReference>
<dbReference type="RefSeq" id="WP_003338622.1">
    <property type="nucleotide sequence ID" value="NZ_CP007806.1"/>
</dbReference>